<evidence type="ECO:0000313" key="1">
    <source>
        <dbReference type="EMBL" id="MDR7095842.1"/>
    </source>
</evidence>
<comment type="caution">
    <text evidence="1">The sequence shown here is derived from an EMBL/GenBank/DDBJ whole genome shotgun (WGS) entry which is preliminary data.</text>
</comment>
<dbReference type="EMBL" id="JAVDWE010000010">
    <property type="protein sequence ID" value="MDR7095842.1"/>
    <property type="molecule type" value="Genomic_DNA"/>
</dbReference>
<proteinExistence type="predicted"/>
<organism evidence="1 2">
    <name type="scientific">Hydrogenophaga laconesensis</name>
    <dbReference type="NCBI Taxonomy" id="1805971"/>
    <lineage>
        <taxon>Bacteria</taxon>
        <taxon>Pseudomonadati</taxon>
        <taxon>Pseudomonadota</taxon>
        <taxon>Betaproteobacteria</taxon>
        <taxon>Burkholderiales</taxon>
        <taxon>Comamonadaceae</taxon>
        <taxon>Hydrogenophaga</taxon>
    </lineage>
</organism>
<name>A0ABU1VEF8_9BURK</name>
<reference evidence="1 2" key="1">
    <citation type="submission" date="2023-07" db="EMBL/GenBank/DDBJ databases">
        <title>Sorghum-associated microbial communities from plants grown in Nebraska, USA.</title>
        <authorList>
            <person name="Schachtman D."/>
        </authorList>
    </citation>
    <scope>NUCLEOTIDE SEQUENCE [LARGE SCALE GENOMIC DNA]</scope>
    <source>
        <strain evidence="1 2">BE240</strain>
    </source>
</reference>
<evidence type="ECO:0000313" key="2">
    <source>
        <dbReference type="Proteomes" id="UP001265550"/>
    </source>
</evidence>
<gene>
    <name evidence="1" type="ORF">J2X09_003594</name>
</gene>
<dbReference type="Proteomes" id="UP001265550">
    <property type="component" value="Unassembled WGS sequence"/>
</dbReference>
<dbReference type="RefSeq" id="WP_204731994.1">
    <property type="nucleotide sequence ID" value="NZ_JAVDWE010000010.1"/>
</dbReference>
<accession>A0ABU1VEF8</accession>
<protein>
    <submittedName>
        <fullName evidence="1">Uncharacterized protein</fullName>
    </submittedName>
</protein>
<keyword evidence="2" id="KW-1185">Reference proteome</keyword>
<sequence>MSAIESIHHTLKKGDCVAYYINRKISTGHHSTRSEPVRRTGIVQGWRDGKVIVLHAAGYTETIADADLYLVE</sequence>